<reference evidence="10 11" key="1">
    <citation type="submission" date="2020-04" db="EMBL/GenBank/DDBJ databases">
        <title>Antimicrobial susceptibility and clonality of vaginal-derived multi-drug resistant Mobiluncus isolates in China.</title>
        <authorList>
            <person name="Zhang X."/>
        </authorList>
    </citation>
    <scope>NUCLEOTIDE SEQUENCE [LARGE SCALE GENOMIC DNA]</scope>
    <source>
        <strain evidence="10 11">7</strain>
    </source>
</reference>
<evidence type="ECO:0000256" key="5">
    <source>
        <dbReference type="ARBA" id="ARBA00022801"/>
    </source>
</evidence>
<feature type="binding site" evidence="8">
    <location>
        <position position="103"/>
    </location>
    <ligand>
        <name>Mg(2+)</name>
        <dbReference type="ChEBI" id="CHEBI:18420"/>
    </ligand>
</feature>
<proteinExistence type="inferred from homology"/>
<keyword evidence="4 8" id="KW-0479">Metal-binding</keyword>
<keyword evidence="2 8" id="KW-1277">Toxin-antitoxin system</keyword>
<dbReference type="Proteomes" id="UP000582487">
    <property type="component" value="Unassembled WGS sequence"/>
</dbReference>
<comment type="function">
    <text evidence="8">Toxic component of a toxin-antitoxin (TA) system. An RNase.</text>
</comment>
<keyword evidence="5 8" id="KW-0378">Hydrolase</keyword>
<feature type="domain" description="PIN" evidence="9">
    <location>
        <begin position="7"/>
        <end position="126"/>
    </location>
</feature>
<evidence type="ECO:0000256" key="7">
    <source>
        <dbReference type="ARBA" id="ARBA00038093"/>
    </source>
</evidence>
<dbReference type="GO" id="GO:0000287">
    <property type="term" value="F:magnesium ion binding"/>
    <property type="evidence" value="ECO:0007669"/>
    <property type="project" value="UniProtKB-UniRule"/>
</dbReference>
<keyword evidence="8" id="KW-0800">Toxin</keyword>
<dbReference type="PANTHER" id="PTHR33653">
    <property type="entry name" value="RIBONUCLEASE VAPC2"/>
    <property type="match status" value="1"/>
</dbReference>
<evidence type="ECO:0000256" key="2">
    <source>
        <dbReference type="ARBA" id="ARBA00022649"/>
    </source>
</evidence>
<evidence type="ECO:0000259" key="9">
    <source>
        <dbReference type="Pfam" id="PF01850"/>
    </source>
</evidence>
<evidence type="ECO:0000256" key="4">
    <source>
        <dbReference type="ARBA" id="ARBA00022723"/>
    </source>
</evidence>
<evidence type="ECO:0000313" key="11">
    <source>
        <dbReference type="Proteomes" id="UP000582487"/>
    </source>
</evidence>
<accession>A0A378PGT9</accession>
<comment type="caution">
    <text evidence="10">The sequence shown here is derived from an EMBL/GenBank/DDBJ whole genome shotgun (WGS) entry which is preliminary data.</text>
</comment>
<keyword evidence="3 8" id="KW-0540">Nuclease</keyword>
<dbReference type="PANTHER" id="PTHR33653:SF1">
    <property type="entry name" value="RIBONUCLEASE VAPC2"/>
    <property type="match status" value="1"/>
</dbReference>
<dbReference type="Gene3D" id="3.40.50.1010">
    <property type="entry name" value="5'-nuclease"/>
    <property type="match status" value="1"/>
</dbReference>
<evidence type="ECO:0000256" key="1">
    <source>
        <dbReference type="ARBA" id="ARBA00001946"/>
    </source>
</evidence>
<dbReference type="InterPro" id="IPR022907">
    <property type="entry name" value="VapC_family"/>
</dbReference>
<dbReference type="GO" id="GO:0004540">
    <property type="term" value="F:RNA nuclease activity"/>
    <property type="evidence" value="ECO:0007669"/>
    <property type="project" value="InterPro"/>
</dbReference>
<sequence>MTVTNGILVDTCVWSLALRRDGNLQAPAVRYLHQALVGGQTVVTTGIILAELLRGAVHKDSRAKILQNLAALTYLEPSREDYILSAELSNTCRKHGVQLATVDSILAALTINNGLALLTTDRDFEYATKHIPLRLTAI</sequence>
<dbReference type="InterPro" id="IPR002716">
    <property type="entry name" value="PIN_dom"/>
</dbReference>
<dbReference type="EC" id="3.1.-.-" evidence="8"/>
<evidence type="ECO:0000256" key="8">
    <source>
        <dbReference type="HAMAP-Rule" id="MF_00265"/>
    </source>
</evidence>
<protein>
    <recommendedName>
        <fullName evidence="8">Ribonuclease VapC</fullName>
        <shortName evidence="8">RNase VapC</shortName>
        <ecNumber evidence="8">3.1.-.-</ecNumber>
    </recommendedName>
    <alternativeName>
        <fullName evidence="8">Toxin VapC</fullName>
    </alternativeName>
</protein>
<evidence type="ECO:0000256" key="6">
    <source>
        <dbReference type="ARBA" id="ARBA00022842"/>
    </source>
</evidence>
<dbReference type="InterPro" id="IPR029060">
    <property type="entry name" value="PIN-like_dom_sf"/>
</dbReference>
<feature type="binding site" evidence="8">
    <location>
        <position position="10"/>
    </location>
    <ligand>
        <name>Mg(2+)</name>
        <dbReference type="ChEBI" id="CHEBI:18420"/>
    </ligand>
</feature>
<dbReference type="Pfam" id="PF01850">
    <property type="entry name" value="PIN"/>
    <property type="match status" value="1"/>
</dbReference>
<dbReference type="SUPFAM" id="SSF88723">
    <property type="entry name" value="PIN domain-like"/>
    <property type="match status" value="1"/>
</dbReference>
<dbReference type="RefSeq" id="WP_004014605.1">
    <property type="nucleotide sequence ID" value="NZ_CAMPNB010000015.1"/>
</dbReference>
<keyword evidence="6 8" id="KW-0460">Magnesium</keyword>
<comment type="cofactor">
    <cofactor evidence="1 8">
        <name>Mg(2+)</name>
        <dbReference type="ChEBI" id="CHEBI:18420"/>
    </cofactor>
</comment>
<gene>
    <name evidence="8" type="primary">vapC</name>
    <name evidence="10" type="ORF">HHJ74_08735</name>
</gene>
<dbReference type="HAMAP" id="MF_00265">
    <property type="entry name" value="VapC_Nob1"/>
    <property type="match status" value="1"/>
</dbReference>
<dbReference type="GO" id="GO:0090729">
    <property type="term" value="F:toxin activity"/>
    <property type="evidence" value="ECO:0007669"/>
    <property type="project" value="UniProtKB-KW"/>
</dbReference>
<name>A0A378PGT9_9ACTO</name>
<comment type="similarity">
    <text evidence="7 8">Belongs to the PINc/VapC protein family.</text>
</comment>
<dbReference type="GO" id="GO:0016787">
    <property type="term" value="F:hydrolase activity"/>
    <property type="evidence" value="ECO:0007669"/>
    <property type="project" value="UniProtKB-KW"/>
</dbReference>
<organism evidence="10 11">
    <name type="scientific">Mobiluncus mulieris</name>
    <dbReference type="NCBI Taxonomy" id="2052"/>
    <lineage>
        <taxon>Bacteria</taxon>
        <taxon>Bacillati</taxon>
        <taxon>Actinomycetota</taxon>
        <taxon>Actinomycetes</taxon>
        <taxon>Actinomycetales</taxon>
        <taxon>Actinomycetaceae</taxon>
        <taxon>Mobiluncus</taxon>
    </lineage>
</organism>
<evidence type="ECO:0000313" key="10">
    <source>
        <dbReference type="EMBL" id="NMW93766.1"/>
    </source>
</evidence>
<dbReference type="AlphaFoldDB" id="A0A378PGT9"/>
<dbReference type="InterPro" id="IPR050556">
    <property type="entry name" value="Type_II_TA_system_RNase"/>
</dbReference>
<dbReference type="EMBL" id="JABCUV010000010">
    <property type="protein sequence ID" value="NMW93766.1"/>
    <property type="molecule type" value="Genomic_DNA"/>
</dbReference>
<evidence type="ECO:0000256" key="3">
    <source>
        <dbReference type="ARBA" id="ARBA00022722"/>
    </source>
</evidence>